<protein>
    <submittedName>
        <fullName evidence="1">Uncharacterized protein</fullName>
    </submittedName>
</protein>
<evidence type="ECO:0000313" key="2">
    <source>
        <dbReference type="Proteomes" id="UP000009168"/>
    </source>
</evidence>
<evidence type="ECO:0000313" key="1">
    <source>
        <dbReference type="EMBL" id="EWS71925.1"/>
    </source>
</evidence>
<sequence>MLQSNQVYQMQLFRVKMKILQNTGLINSKSAFLFYSQSQTLYCLQYKFLSQYKNLHIYLQYFSDIQALFYEAQLQVCLIYFEDQKDQSVLSSQRTIHNYPIFLEYPKKLWNSQTFESLANPLYQLLSSMRQIYYQLFFQKQFYKLIHRKNSFILAIMLQEYFLLLSLGEFLQDFFRITYNSTSNYLQSFDRELFYQLINELFNQEYCLKLLQNHQILQSLYYLYLILLLQGNYYPQNGLLFKGQANHHLYQFMNQTSFSDLDSLILHTPYNQFGIITKFMEVMSERLTFFQLSKECAMYQNH</sequence>
<gene>
    <name evidence="1" type="ORF">TTHERM_000533949</name>
</gene>
<reference evidence="2" key="1">
    <citation type="journal article" date="2006" name="PLoS Biol.">
        <title>Macronuclear genome sequence of the ciliate Tetrahymena thermophila, a model eukaryote.</title>
        <authorList>
            <person name="Eisen J.A."/>
            <person name="Coyne R.S."/>
            <person name="Wu M."/>
            <person name="Wu D."/>
            <person name="Thiagarajan M."/>
            <person name="Wortman J.R."/>
            <person name="Badger J.H."/>
            <person name="Ren Q."/>
            <person name="Amedeo P."/>
            <person name="Jones K.M."/>
            <person name="Tallon L.J."/>
            <person name="Delcher A.L."/>
            <person name="Salzberg S.L."/>
            <person name="Silva J.C."/>
            <person name="Haas B.J."/>
            <person name="Majoros W.H."/>
            <person name="Farzad M."/>
            <person name="Carlton J.M."/>
            <person name="Smith R.K. Jr."/>
            <person name="Garg J."/>
            <person name="Pearlman R.E."/>
            <person name="Karrer K.M."/>
            <person name="Sun L."/>
            <person name="Manning G."/>
            <person name="Elde N.C."/>
            <person name="Turkewitz A.P."/>
            <person name="Asai D.J."/>
            <person name="Wilkes D.E."/>
            <person name="Wang Y."/>
            <person name="Cai H."/>
            <person name="Collins K."/>
            <person name="Stewart B.A."/>
            <person name="Lee S.R."/>
            <person name="Wilamowska K."/>
            <person name="Weinberg Z."/>
            <person name="Ruzzo W.L."/>
            <person name="Wloga D."/>
            <person name="Gaertig J."/>
            <person name="Frankel J."/>
            <person name="Tsao C.-C."/>
            <person name="Gorovsky M.A."/>
            <person name="Keeling P.J."/>
            <person name="Waller R.F."/>
            <person name="Patron N.J."/>
            <person name="Cherry J.M."/>
            <person name="Stover N.A."/>
            <person name="Krieger C.J."/>
            <person name="del Toro C."/>
            <person name="Ryder H.F."/>
            <person name="Williamson S.C."/>
            <person name="Barbeau R.A."/>
            <person name="Hamilton E.P."/>
            <person name="Orias E."/>
        </authorList>
    </citation>
    <scope>NUCLEOTIDE SEQUENCE [LARGE SCALE GENOMIC DNA]</scope>
    <source>
        <strain evidence="2">SB210</strain>
    </source>
</reference>
<dbReference type="GeneID" id="24439451"/>
<dbReference type="InParanoid" id="W7WYI2"/>
<dbReference type="EMBL" id="GG662455">
    <property type="protein sequence ID" value="EWS71925.1"/>
    <property type="molecule type" value="Genomic_DNA"/>
</dbReference>
<proteinExistence type="predicted"/>
<name>W7WYI2_TETTS</name>
<accession>W7WYI2</accession>
<dbReference type="Proteomes" id="UP000009168">
    <property type="component" value="Unassembled WGS sequence"/>
</dbReference>
<keyword evidence="2" id="KW-1185">Reference proteome</keyword>
<organism evidence="1 2">
    <name type="scientific">Tetrahymena thermophila (strain SB210)</name>
    <dbReference type="NCBI Taxonomy" id="312017"/>
    <lineage>
        <taxon>Eukaryota</taxon>
        <taxon>Sar</taxon>
        <taxon>Alveolata</taxon>
        <taxon>Ciliophora</taxon>
        <taxon>Intramacronucleata</taxon>
        <taxon>Oligohymenophorea</taxon>
        <taxon>Hymenostomatida</taxon>
        <taxon>Tetrahymenina</taxon>
        <taxon>Tetrahymenidae</taxon>
        <taxon>Tetrahymena</taxon>
    </lineage>
</organism>
<dbReference type="RefSeq" id="XP_012655554.1">
    <property type="nucleotide sequence ID" value="XM_012800100.1"/>
</dbReference>
<dbReference type="AlphaFoldDB" id="W7WYI2"/>
<dbReference type="KEGG" id="tet:TTHERM_000533949"/>